<evidence type="ECO:0000313" key="2">
    <source>
        <dbReference type="Proteomes" id="UP001054252"/>
    </source>
</evidence>
<name>A0AAV5ME26_9ROSI</name>
<organism evidence="1 2">
    <name type="scientific">Rubroshorea leprosula</name>
    <dbReference type="NCBI Taxonomy" id="152421"/>
    <lineage>
        <taxon>Eukaryota</taxon>
        <taxon>Viridiplantae</taxon>
        <taxon>Streptophyta</taxon>
        <taxon>Embryophyta</taxon>
        <taxon>Tracheophyta</taxon>
        <taxon>Spermatophyta</taxon>
        <taxon>Magnoliopsida</taxon>
        <taxon>eudicotyledons</taxon>
        <taxon>Gunneridae</taxon>
        <taxon>Pentapetalae</taxon>
        <taxon>rosids</taxon>
        <taxon>malvids</taxon>
        <taxon>Malvales</taxon>
        <taxon>Dipterocarpaceae</taxon>
        <taxon>Rubroshorea</taxon>
    </lineage>
</organism>
<keyword evidence="2" id="KW-1185">Reference proteome</keyword>
<proteinExistence type="predicted"/>
<dbReference type="EMBL" id="BPVZ01000247">
    <property type="protein sequence ID" value="GKV48156.1"/>
    <property type="molecule type" value="Genomic_DNA"/>
</dbReference>
<dbReference type="Proteomes" id="UP001054252">
    <property type="component" value="Unassembled WGS sequence"/>
</dbReference>
<dbReference type="PANTHER" id="PTHR11439:SF455">
    <property type="entry name" value="RLK (RECEPTOR-LIKE PROTEIN KINASE) 8, PUTATIVE-RELATED"/>
    <property type="match status" value="1"/>
</dbReference>
<dbReference type="CDD" id="cd09272">
    <property type="entry name" value="RNase_HI_RT_Ty1"/>
    <property type="match status" value="1"/>
</dbReference>
<accession>A0AAV5ME26</accession>
<dbReference type="Pfam" id="PF14223">
    <property type="entry name" value="Retrotran_gag_2"/>
    <property type="match status" value="1"/>
</dbReference>
<dbReference type="InterPro" id="IPR043502">
    <property type="entry name" value="DNA/RNA_pol_sf"/>
</dbReference>
<comment type="caution">
    <text evidence="1">The sequence shown here is derived from an EMBL/GenBank/DDBJ whole genome shotgun (WGS) entry which is preliminary data.</text>
</comment>
<dbReference type="AlphaFoldDB" id="A0AAV5ME26"/>
<reference evidence="1 2" key="1">
    <citation type="journal article" date="2021" name="Commun. Biol.">
        <title>The genome of Shorea leprosula (Dipterocarpaceae) highlights the ecological relevance of drought in aseasonal tropical rainforests.</title>
        <authorList>
            <person name="Ng K.K.S."/>
            <person name="Kobayashi M.J."/>
            <person name="Fawcett J.A."/>
            <person name="Hatakeyama M."/>
            <person name="Paape T."/>
            <person name="Ng C.H."/>
            <person name="Ang C.C."/>
            <person name="Tnah L.H."/>
            <person name="Lee C.T."/>
            <person name="Nishiyama T."/>
            <person name="Sese J."/>
            <person name="O'Brien M.J."/>
            <person name="Copetti D."/>
            <person name="Mohd Noor M.I."/>
            <person name="Ong R.C."/>
            <person name="Putra M."/>
            <person name="Sireger I.Z."/>
            <person name="Indrioko S."/>
            <person name="Kosugi Y."/>
            <person name="Izuno A."/>
            <person name="Isagi Y."/>
            <person name="Lee S.L."/>
            <person name="Shimizu K.K."/>
        </authorList>
    </citation>
    <scope>NUCLEOTIDE SEQUENCE [LARGE SCALE GENOMIC DNA]</scope>
    <source>
        <strain evidence="1">214</strain>
    </source>
</reference>
<evidence type="ECO:0000313" key="1">
    <source>
        <dbReference type="EMBL" id="GKV48156.1"/>
    </source>
</evidence>
<dbReference type="SUPFAM" id="SSF56672">
    <property type="entry name" value="DNA/RNA polymerases"/>
    <property type="match status" value="1"/>
</dbReference>
<sequence length="498" mass="54955">MATPNNSPNSAASKTSTTAAVTVLNSGLTNGPLSFNSAAFPMKLTPTNYLSWKAQFTSLLAGYELDGYLDGRHPCPVATAPEYSLWARQDQLLRHALITSVSENITPYIAAAATAQQAWETLAKLYANRSRTWVITLKERLQNMKCAGRSVSEYLRDLKTVADELGIVDRPLTDDDLTVYILNGLGPEFREIAASLRARDSSLSFDDLHDRLVAHEESLHREDNRVDLTPATAHFAAAPMAPRSGFGPPQFFSWRRGDSHQWWSVPVTASYLAMTRPDLSFAVNRLSQFMHQPTTVHWQAAKRVLRYLRGTCFHGLLLRPQPSLSLHAFSDADWAGDRSSFVSTTGYLVFLGSNPISWRAAKQKAVARSSTEAEYRALAATASEVIWISHLLSELGVSPPASPAIFCDNVGATYLSLNPVMHSRMKHIAIDLHFVRDLVDKRLLHVSHISSHDQLADGLTKSLSTARFSTLRSKIGVANGTSVLRGRIKDNNSQQIKS</sequence>
<gene>
    <name evidence="1" type="ORF">SLEP1_g54984</name>
</gene>
<protein>
    <submittedName>
        <fullName evidence="1">Uncharacterized protein</fullName>
    </submittedName>
</protein>
<dbReference type="PANTHER" id="PTHR11439">
    <property type="entry name" value="GAG-POL-RELATED RETROTRANSPOSON"/>
    <property type="match status" value="1"/>
</dbReference>